<dbReference type="SUPFAM" id="SSF52540">
    <property type="entry name" value="P-loop containing nucleoside triphosphate hydrolases"/>
    <property type="match status" value="1"/>
</dbReference>
<dbReference type="EMBL" id="FQXM01000009">
    <property type="protein sequence ID" value="SHH68115.1"/>
    <property type="molecule type" value="Genomic_DNA"/>
</dbReference>
<evidence type="ECO:0000256" key="11">
    <source>
        <dbReference type="ARBA" id="ARBA00022989"/>
    </source>
</evidence>
<sequence length="467" mass="52353">MQKDDRLDLRDYLHIIKKKIMVIITITFLTTLIGGIYSFYVLKPTYYSSMSVIIGKTVSVDGNISMDINDVTMYVKALETYIQIAKSEDVAEGARGILGDRYSSGQLMGMLSVGAQSNTQIMNITVQAGNEEEAKEIVLAITQSFKENAEKLIPNGNIKIFQNPRSFQDSVNKIKIILYSFILGLLISITLVFLLDFLDNTIKTKEEVEKFIGLPVIGLIPKITEKVYLIVKSNPSSIAAEGFRTLRTNIQYSSIDKKIRTIVVTSAGQGEGKTQVSGNLALTMANLEKKTIIIDCDMRRPNVHRKFRISNEIGLSDILSEQAEFEEVVHSYDKHLCVIPSGPMPPNPAEMLNSIKMKFFIEKLKNDFDYIILDTPPVIPVTDAQVIANEADGVILVVASNEADKDAVVRAKELLLKVRANILGVVLNKIEFSKGKGYWYNYEYYYSYGSSNKHKNTKSKRLKQKSI</sequence>
<dbReference type="InterPro" id="IPR050445">
    <property type="entry name" value="Bact_polysacc_biosynth/exp"/>
</dbReference>
<keyword evidence="10" id="KW-0067">ATP-binding</keyword>
<dbReference type="GO" id="GO:0005886">
    <property type="term" value="C:plasma membrane"/>
    <property type="evidence" value="ECO:0007669"/>
    <property type="project" value="UniProtKB-SubCell"/>
</dbReference>
<evidence type="ECO:0000256" key="12">
    <source>
        <dbReference type="ARBA" id="ARBA00023136"/>
    </source>
</evidence>
<dbReference type="Pfam" id="PF10609">
    <property type="entry name" value="ParA"/>
    <property type="match status" value="1"/>
</dbReference>
<evidence type="ECO:0000256" key="6">
    <source>
        <dbReference type="ARBA" id="ARBA00022679"/>
    </source>
</evidence>
<feature type="domain" description="Polysaccharide chain length determinant N-terminal" evidence="16">
    <location>
        <begin position="5"/>
        <end position="92"/>
    </location>
</feature>
<keyword evidence="7 15" id="KW-0812">Transmembrane</keyword>
<evidence type="ECO:0000256" key="9">
    <source>
        <dbReference type="ARBA" id="ARBA00022777"/>
    </source>
</evidence>
<protein>
    <recommendedName>
        <fullName evidence="4">non-specific protein-tyrosine kinase</fullName>
        <ecNumber evidence="4">2.7.10.2</ecNumber>
    </recommendedName>
</protein>
<keyword evidence="12 15" id="KW-0472">Membrane</keyword>
<evidence type="ECO:0000259" key="16">
    <source>
        <dbReference type="Pfam" id="PF02706"/>
    </source>
</evidence>
<dbReference type="NCBIfam" id="TIGR01007">
    <property type="entry name" value="eps_fam"/>
    <property type="match status" value="1"/>
</dbReference>
<dbReference type="AlphaFoldDB" id="A0A1M5UYN6"/>
<gene>
    <name evidence="17" type="ORF">SAMN02745207_02001</name>
</gene>
<keyword evidence="8" id="KW-0547">Nucleotide-binding</keyword>
<name>A0A1M5UYN6_9CLOT</name>
<evidence type="ECO:0000256" key="10">
    <source>
        <dbReference type="ARBA" id="ARBA00022840"/>
    </source>
</evidence>
<evidence type="ECO:0000256" key="14">
    <source>
        <dbReference type="ARBA" id="ARBA00051245"/>
    </source>
</evidence>
<evidence type="ECO:0000313" key="18">
    <source>
        <dbReference type="Proteomes" id="UP000184447"/>
    </source>
</evidence>
<proteinExistence type="inferred from homology"/>
<keyword evidence="13" id="KW-0829">Tyrosine-protein kinase</keyword>
<feature type="transmembrane region" description="Helical" evidence="15">
    <location>
        <begin position="176"/>
        <end position="195"/>
    </location>
</feature>
<reference evidence="17 18" key="1">
    <citation type="submission" date="2016-11" db="EMBL/GenBank/DDBJ databases">
        <authorList>
            <person name="Jaros S."/>
            <person name="Januszkiewicz K."/>
            <person name="Wedrychowicz H."/>
        </authorList>
    </citation>
    <scope>NUCLEOTIDE SEQUENCE [LARGE SCALE GENOMIC DNA]</scope>
    <source>
        <strain evidence="17 18">DSM 8605</strain>
    </source>
</reference>
<dbReference type="GO" id="GO:0042802">
    <property type="term" value="F:identical protein binding"/>
    <property type="evidence" value="ECO:0007669"/>
    <property type="project" value="UniProtKB-ARBA"/>
</dbReference>
<dbReference type="InterPro" id="IPR005702">
    <property type="entry name" value="Wzc-like_C"/>
</dbReference>
<dbReference type="FunFam" id="3.40.50.300:FF:000527">
    <property type="entry name" value="Tyrosine-protein kinase etk"/>
    <property type="match status" value="1"/>
</dbReference>
<dbReference type="OrthoDB" id="9794577at2"/>
<dbReference type="Pfam" id="PF02706">
    <property type="entry name" value="Wzz"/>
    <property type="match status" value="1"/>
</dbReference>
<dbReference type="GO" id="GO:0004715">
    <property type="term" value="F:non-membrane spanning protein tyrosine kinase activity"/>
    <property type="evidence" value="ECO:0007669"/>
    <property type="project" value="UniProtKB-EC"/>
</dbReference>
<dbReference type="RefSeq" id="WP_084133496.1">
    <property type="nucleotide sequence ID" value="NZ_FQXM01000009.1"/>
</dbReference>
<feature type="transmembrane region" description="Helical" evidence="15">
    <location>
        <begin position="20"/>
        <end position="40"/>
    </location>
</feature>
<comment type="similarity">
    <text evidence="3">Belongs to the CpsD/CapB family.</text>
</comment>
<dbReference type="InterPro" id="IPR027417">
    <property type="entry name" value="P-loop_NTPase"/>
</dbReference>
<keyword evidence="11 15" id="KW-1133">Transmembrane helix</keyword>
<dbReference type="PANTHER" id="PTHR32309:SF13">
    <property type="entry name" value="FERRIC ENTEROBACTIN TRANSPORT PROTEIN FEPE"/>
    <property type="match status" value="1"/>
</dbReference>
<evidence type="ECO:0000313" key="17">
    <source>
        <dbReference type="EMBL" id="SHH68115.1"/>
    </source>
</evidence>
<keyword evidence="18" id="KW-1185">Reference proteome</keyword>
<comment type="catalytic activity">
    <reaction evidence="14">
        <text>L-tyrosyl-[protein] + ATP = O-phospho-L-tyrosyl-[protein] + ADP + H(+)</text>
        <dbReference type="Rhea" id="RHEA:10596"/>
        <dbReference type="Rhea" id="RHEA-COMP:10136"/>
        <dbReference type="Rhea" id="RHEA-COMP:20101"/>
        <dbReference type="ChEBI" id="CHEBI:15378"/>
        <dbReference type="ChEBI" id="CHEBI:30616"/>
        <dbReference type="ChEBI" id="CHEBI:46858"/>
        <dbReference type="ChEBI" id="CHEBI:61978"/>
        <dbReference type="ChEBI" id="CHEBI:456216"/>
        <dbReference type="EC" id="2.7.10.2"/>
    </reaction>
</comment>
<dbReference type="InterPro" id="IPR003856">
    <property type="entry name" value="LPS_length_determ_N"/>
</dbReference>
<dbReference type="InterPro" id="IPR033756">
    <property type="entry name" value="YlxH/NBP35"/>
</dbReference>
<evidence type="ECO:0000256" key="5">
    <source>
        <dbReference type="ARBA" id="ARBA00022475"/>
    </source>
</evidence>
<comment type="subcellular location">
    <subcellularLocation>
        <location evidence="1">Cell membrane</location>
        <topology evidence="1">Multi-pass membrane protein</topology>
    </subcellularLocation>
</comment>
<keyword evidence="9" id="KW-0418">Kinase</keyword>
<evidence type="ECO:0000256" key="8">
    <source>
        <dbReference type="ARBA" id="ARBA00022741"/>
    </source>
</evidence>
<comment type="similarity">
    <text evidence="2">Belongs to the CpsC/CapA family.</text>
</comment>
<evidence type="ECO:0000256" key="3">
    <source>
        <dbReference type="ARBA" id="ARBA00007316"/>
    </source>
</evidence>
<evidence type="ECO:0000256" key="1">
    <source>
        <dbReference type="ARBA" id="ARBA00004651"/>
    </source>
</evidence>
<keyword evidence="6" id="KW-0808">Transferase</keyword>
<evidence type="ECO:0000256" key="13">
    <source>
        <dbReference type="ARBA" id="ARBA00023137"/>
    </source>
</evidence>
<dbReference type="STRING" id="1121316.SAMN02745207_02001"/>
<dbReference type="CDD" id="cd05387">
    <property type="entry name" value="BY-kinase"/>
    <property type="match status" value="1"/>
</dbReference>
<dbReference type="GO" id="GO:0005524">
    <property type="term" value="F:ATP binding"/>
    <property type="evidence" value="ECO:0007669"/>
    <property type="project" value="UniProtKB-KW"/>
</dbReference>
<evidence type="ECO:0000256" key="7">
    <source>
        <dbReference type="ARBA" id="ARBA00022692"/>
    </source>
</evidence>
<organism evidence="17 18">
    <name type="scientific">Clostridium grantii DSM 8605</name>
    <dbReference type="NCBI Taxonomy" id="1121316"/>
    <lineage>
        <taxon>Bacteria</taxon>
        <taxon>Bacillati</taxon>
        <taxon>Bacillota</taxon>
        <taxon>Clostridia</taxon>
        <taxon>Eubacteriales</taxon>
        <taxon>Clostridiaceae</taxon>
        <taxon>Clostridium</taxon>
    </lineage>
</organism>
<dbReference type="PANTHER" id="PTHR32309">
    <property type="entry name" value="TYROSINE-PROTEIN KINASE"/>
    <property type="match status" value="1"/>
</dbReference>
<dbReference type="EC" id="2.7.10.2" evidence="4"/>
<evidence type="ECO:0000256" key="2">
    <source>
        <dbReference type="ARBA" id="ARBA00006683"/>
    </source>
</evidence>
<evidence type="ECO:0000256" key="4">
    <source>
        <dbReference type="ARBA" id="ARBA00011903"/>
    </source>
</evidence>
<accession>A0A1M5UYN6</accession>
<evidence type="ECO:0000256" key="15">
    <source>
        <dbReference type="SAM" id="Phobius"/>
    </source>
</evidence>
<keyword evidence="5" id="KW-1003">Cell membrane</keyword>
<dbReference type="Proteomes" id="UP000184447">
    <property type="component" value="Unassembled WGS sequence"/>
</dbReference>
<dbReference type="Gene3D" id="3.40.50.300">
    <property type="entry name" value="P-loop containing nucleotide triphosphate hydrolases"/>
    <property type="match status" value="1"/>
</dbReference>